<dbReference type="OrthoDB" id="416752at2759"/>
<sequence length="320" mass="34380">MRDALTDANFPRTAEGRTQHLAVRPGEVANRIVTVGSAPRAHTLASLLDEKPAPFELASERGFLTITGRYKGVPISIMCIGMGAPNLDFFVRESRECVVGDMAIVRLGSCGGLLNTQPGTVVVPRACVSVWRNVDFDFSGTDEKNLDSAYVVSKPVQAALEAVKPADWPAPILGEVVNASADSFYSSQGRQTSFPDHNAGLIERLLKEVKGLTTLEMETFHLYHLARCWGRKSAQPLVTGPVEPSVADAAGSTKSDVAERGTIIRAAAAQIVFASRTSRDFISPARVEEVERWAGKGVLDALAGVEIEQAHPEKGSVWAL</sequence>
<feature type="domain" description="Nucleoside phosphorylase" evidence="1">
    <location>
        <begin position="31"/>
        <end position="234"/>
    </location>
</feature>
<evidence type="ECO:0000313" key="3">
    <source>
        <dbReference type="Proteomes" id="UP000320762"/>
    </source>
</evidence>
<dbReference type="AlphaFoldDB" id="A0A550BUW0"/>
<dbReference type="EMBL" id="VDMD01000075">
    <property type="protein sequence ID" value="TRM56293.1"/>
    <property type="molecule type" value="Genomic_DNA"/>
</dbReference>
<dbReference type="CDD" id="cd17769">
    <property type="entry name" value="NP_TgUP-like"/>
    <property type="match status" value="1"/>
</dbReference>
<dbReference type="GO" id="GO:0005829">
    <property type="term" value="C:cytosol"/>
    <property type="evidence" value="ECO:0007669"/>
    <property type="project" value="TreeGrafter"/>
</dbReference>
<dbReference type="Gene3D" id="3.40.50.1580">
    <property type="entry name" value="Nucleoside phosphorylase domain"/>
    <property type="match status" value="1"/>
</dbReference>
<comment type="caution">
    <text evidence="2">The sequence shown here is derived from an EMBL/GenBank/DDBJ whole genome shotgun (WGS) entry which is preliminary data.</text>
</comment>
<dbReference type="PANTHER" id="PTHR43691:SF14">
    <property type="entry name" value="URIDINE PHOSPHORYLASE"/>
    <property type="match status" value="1"/>
</dbReference>
<dbReference type="InterPro" id="IPR035994">
    <property type="entry name" value="Nucleoside_phosphorylase_sf"/>
</dbReference>
<protein>
    <submittedName>
        <fullName evidence="2">Nucleoside phosphorylase domain-containing protein</fullName>
    </submittedName>
</protein>
<reference evidence="2 3" key="1">
    <citation type="journal article" date="2019" name="New Phytol.">
        <title>Comparative genomics reveals unique wood-decay strategies and fruiting body development in the Schizophyllaceae.</title>
        <authorList>
            <person name="Almasi E."/>
            <person name="Sahu N."/>
            <person name="Krizsan K."/>
            <person name="Balint B."/>
            <person name="Kovacs G.M."/>
            <person name="Kiss B."/>
            <person name="Cseklye J."/>
            <person name="Drula E."/>
            <person name="Henrissat B."/>
            <person name="Nagy I."/>
            <person name="Chovatia M."/>
            <person name="Adam C."/>
            <person name="LaButti K."/>
            <person name="Lipzen A."/>
            <person name="Riley R."/>
            <person name="Grigoriev I.V."/>
            <person name="Nagy L.G."/>
        </authorList>
    </citation>
    <scope>NUCLEOTIDE SEQUENCE [LARGE SCALE GENOMIC DNA]</scope>
    <source>
        <strain evidence="2 3">NL-1724</strain>
    </source>
</reference>
<dbReference type="Proteomes" id="UP000320762">
    <property type="component" value="Unassembled WGS sequence"/>
</dbReference>
<evidence type="ECO:0000259" key="1">
    <source>
        <dbReference type="Pfam" id="PF01048"/>
    </source>
</evidence>
<name>A0A550BUW0_9AGAR</name>
<proteinExistence type="predicted"/>
<dbReference type="PANTHER" id="PTHR43691">
    <property type="entry name" value="URIDINE PHOSPHORYLASE"/>
    <property type="match status" value="1"/>
</dbReference>
<keyword evidence="3" id="KW-1185">Reference proteome</keyword>
<dbReference type="GO" id="GO:0004850">
    <property type="term" value="F:uridine phosphorylase activity"/>
    <property type="evidence" value="ECO:0007669"/>
    <property type="project" value="TreeGrafter"/>
</dbReference>
<dbReference type="GO" id="GO:0006218">
    <property type="term" value="P:uridine catabolic process"/>
    <property type="evidence" value="ECO:0007669"/>
    <property type="project" value="TreeGrafter"/>
</dbReference>
<dbReference type="InterPro" id="IPR000845">
    <property type="entry name" value="Nucleoside_phosphorylase_d"/>
</dbReference>
<dbReference type="STRING" id="97359.A0A550BUW0"/>
<evidence type="ECO:0000313" key="2">
    <source>
        <dbReference type="EMBL" id="TRM56293.1"/>
    </source>
</evidence>
<dbReference type="SUPFAM" id="SSF53167">
    <property type="entry name" value="Purine and uridine phosphorylases"/>
    <property type="match status" value="1"/>
</dbReference>
<organism evidence="2 3">
    <name type="scientific">Schizophyllum amplum</name>
    <dbReference type="NCBI Taxonomy" id="97359"/>
    <lineage>
        <taxon>Eukaryota</taxon>
        <taxon>Fungi</taxon>
        <taxon>Dikarya</taxon>
        <taxon>Basidiomycota</taxon>
        <taxon>Agaricomycotina</taxon>
        <taxon>Agaricomycetes</taxon>
        <taxon>Agaricomycetidae</taxon>
        <taxon>Agaricales</taxon>
        <taxon>Schizophyllaceae</taxon>
        <taxon>Schizophyllum</taxon>
    </lineage>
</organism>
<accession>A0A550BUW0</accession>
<dbReference type="Pfam" id="PF01048">
    <property type="entry name" value="PNP_UDP_1"/>
    <property type="match status" value="1"/>
</dbReference>
<gene>
    <name evidence="2" type="ORF">BD626DRAFT_551615</name>
</gene>